<gene>
    <name evidence="2" type="primary">ORF251</name>
    <name evidence="2" type="ORF">Hrvl_055</name>
</gene>
<feature type="domain" description="Group II intron maturase-specific" evidence="1">
    <location>
        <begin position="182"/>
        <end position="234"/>
    </location>
</feature>
<accession>A0A1C9CFG3</accession>
<protein>
    <recommendedName>
        <fullName evidence="1">Group II intron maturase-specific domain-containing protein</fullName>
    </recommendedName>
</protein>
<proteinExistence type="predicted"/>
<dbReference type="AlphaFoldDB" id="A0A1C9CFG3"/>
<dbReference type="Pfam" id="PF08388">
    <property type="entry name" value="GIIM"/>
    <property type="match status" value="1"/>
</dbReference>
<reference evidence="2" key="1">
    <citation type="journal article" date="2016" name="BMC Biol.">
        <title>Parallel evolution of highly conserved plastid genome architecture in red seaweeds and seed plants.</title>
        <authorList>
            <person name="Lee J."/>
            <person name="Cho C.H."/>
            <person name="Park S.I."/>
            <person name="Choi J.W."/>
            <person name="Song H.S."/>
            <person name="West J.A."/>
            <person name="Bhattacharya D."/>
            <person name="Yoon H.S."/>
        </authorList>
    </citation>
    <scope>NUCLEOTIDE SEQUENCE</scope>
</reference>
<dbReference type="GeneID" id="29074263"/>
<name>A0A1C9CFG3_9FLOR</name>
<evidence type="ECO:0000259" key="1">
    <source>
        <dbReference type="Pfam" id="PF08388"/>
    </source>
</evidence>
<dbReference type="RefSeq" id="YP_009297571.1">
    <property type="nucleotide sequence ID" value="NC_031177.1"/>
</dbReference>
<evidence type="ECO:0000313" key="2">
    <source>
        <dbReference type="EMBL" id="AOM67115.1"/>
    </source>
</evidence>
<keyword evidence="2" id="KW-0934">Plastid</keyword>
<dbReference type="InterPro" id="IPR013597">
    <property type="entry name" value="Mat_intron_G2"/>
</dbReference>
<dbReference type="EMBL" id="KX284723">
    <property type="protein sequence ID" value="AOM67115.1"/>
    <property type="molecule type" value="Genomic_DNA"/>
</dbReference>
<organism evidence="2">
    <name type="scientific">Hildenbrandia rivularis</name>
    <dbReference type="NCBI Taxonomy" id="135206"/>
    <lineage>
        <taxon>Eukaryota</taxon>
        <taxon>Rhodophyta</taxon>
        <taxon>Florideophyceae</taxon>
        <taxon>Hildenbrandiophycidae</taxon>
        <taxon>Hildenbrandiales</taxon>
        <taxon>Hildenbrandiaceae</taxon>
        <taxon>Hildenbrandia</taxon>
    </lineage>
</organism>
<sequence>MLDSTKNFIDQQTEYIHIQKVDSYSPLLVYLLRRIIMNSLYTQINLYSQLFANANHKSITKTVCTNTKFVSYNGCFALFSKNKSEIALMQAQIIKFFNNLGIRFTVNDIKIVNLDQGFTFLGFYIKRNLDAPKEKLLDSVTIKPSARSQLALLRRVRNILYHKDYLQRVRPSTHLSFRLAGKKVDCVVRKWKHYYRSYMVCTTTYKQLSKALQAVLYKWQIKKYQKKSKGKVLNSLHKKLRINNLLINVN</sequence>
<geneLocation type="plastid" evidence="2"/>